<organism evidence="1 2">
    <name type="scientific">Pseudanabaena galeata UHCC 0370</name>
    <dbReference type="NCBI Taxonomy" id="3110310"/>
    <lineage>
        <taxon>Bacteria</taxon>
        <taxon>Bacillati</taxon>
        <taxon>Cyanobacteriota</taxon>
        <taxon>Cyanophyceae</taxon>
        <taxon>Pseudanabaenales</taxon>
        <taxon>Pseudanabaenaceae</taxon>
        <taxon>Pseudanabaena</taxon>
    </lineage>
</organism>
<dbReference type="EMBL" id="JAYGIE010000011">
    <property type="protein sequence ID" value="MEA5476802.1"/>
    <property type="molecule type" value="Genomic_DNA"/>
</dbReference>
<reference evidence="1 2" key="1">
    <citation type="submission" date="2023-12" db="EMBL/GenBank/DDBJ databases">
        <title>Baltic Sea Cyanobacteria.</title>
        <authorList>
            <person name="Delbaje E."/>
            <person name="Fewer D.P."/>
            <person name="Shishido T.K."/>
        </authorList>
    </citation>
    <scope>NUCLEOTIDE SEQUENCE [LARGE SCALE GENOMIC DNA]</scope>
    <source>
        <strain evidence="1 2">UHCC 0370</strain>
    </source>
</reference>
<proteinExistence type="predicted"/>
<dbReference type="NCBIfam" id="NF047399">
    <property type="entry name" value="BrnA_antitoxin_add"/>
    <property type="match status" value="1"/>
</dbReference>
<gene>
    <name evidence="1" type="ORF">VB774_04135</name>
</gene>
<sequence length="53" mass="6169">MKRPALETQSVSVNLPQWMIAALDRESVRLDVDRQSIIKFWLAEKLEKSTVKL</sequence>
<name>A0ABU5TF92_9CYAN</name>
<comment type="caution">
    <text evidence="1">The sequence shown here is derived from an EMBL/GenBank/DDBJ whole genome shotgun (WGS) entry which is preliminary data.</text>
</comment>
<dbReference type="RefSeq" id="WP_410175928.1">
    <property type="nucleotide sequence ID" value="NZ_JAYGIE010000011.1"/>
</dbReference>
<evidence type="ECO:0008006" key="3">
    <source>
        <dbReference type="Google" id="ProtNLM"/>
    </source>
</evidence>
<evidence type="ECO:0000313" key="1">
    <source>
        <dbReference type="EMBL" id="MEA5476802.1"/>
    </source>
</evidence>
<dbReference type="Proteomes" id="UP001301388">
    <property type="component" value="Unassembled WGS sequence"/>
</dbReference>
<keyword evidence="2" id="KW-1185">Reference proteome</keyword>
<evidence type="ECO:0000313" key="2">
    <source>
        <dbReference type="Proteomes" id="UP001301388"/>
    </source>
</evidence>
<protein>
    <recommendedName>
        <fullName evidence="3">CopG family transcriptional regulator</fullName>
    </recommendedName>
</protein>
<accession>A0ABU5TF92</accession>